<dbReference type="Gene3D" id="1.25.40.20">
    <property type="entry name" value="Ankyrin repeat-containing domain"/>
    <property type="match status" value="1"/>
</dbReference>
<keyword evidence="4 5" id="KW-0040">ANK repeat</keyword>
<dbReference type="InterPro" id="IPR013083">
    <property type="entry name" value="Znf_RING/FYVE/PHD"/>
</dbReference>
<dbReference type="GO" id="GO:0008270">
    <property type="term" value="F:zinc ion binding"/>
    <property type="evidence" value="ECO:0007669"/>
    <property type="project" value="UniProtKB-KW"/>
</dbReference>
<keyword evidence="2 6" id="KW-0479">Metal-binding</keyword>
<comment type="caution">
    <text evidence="9">The sequence shown here is derived from an EMBL/GenBank/DDBJ whole genome shotgun (WGS) entry which is preliminary data.</text>
</comment>
<dbReference type="InterPro" id="IPR036770">
    <property type="entry name" value="Ankyrin_rpt-contain_sf"/>
</dbReference>
<feature type="region of interest" description="Disordered" evidence="7">
    <location>
        <begin position="103"/>
        <end position="134"/>
    </location>
</feature>
<dbReference type="PANTHER" id="PTHR24171">
    <property type="entry name" value="ANKYRIN REPEAT DOMAIN-CONTAINING PROTEIN 39-RELATED"/>
    <property type="match status" value="1"/>
</dbReference>
<evidence type="ECO:0000259" key="8">
    <source>
        <dbReference type="PROSITE" id="PS50089"/>
    </source>
</evidence>
<dbReference type="InterPro" id="IPR001841">
    <property type="entry name" value="Znf_RING"/>
</dbReference>
<protein>
    <recommendedName>
        <fullName evidence="8">RING-type domain-containing protein</fullName>
    </recommendedName>
</protein>
<evidence type="ECO:0000256" key="3">
    <source>
        <dbReference type="ARBA" id="ARBA00022833"/>
    </source>
</evidence>
<dbReference type="SUPFAM" id="SSF57850">
    <property type="entry name" value="RING/U-box"/>
    <property type="match status" value="1"/>
</dbReference>
<feature type="repeat" description="ANK" evidence="5">
    <location>
        <begin position="237"/>
        <end position="269"/>
    </location>
</feature>
<feature type="compositionally biased region" description="Low complexity" evidence="7">
    <location>
        <begin position="103"/>
        <end position="112"/>
    </location>
</feature>
<sequence>MADNTTLWVKTHKVINRFYKDLTCGECNQRLLNPQQFLNCGHFVCSKCRKCKTDCPECGIPGKLADVHSDSVVNDVIINLEKIAQAVGLVSLKTIPTSKASTSLSRQKSSSSINEVMKKPTIAPPVRSSRSKITIDDPNNTTYCESIASTSTRRGKANDVIPKNIDKKNKKGETQLHIACRSDNVDRVRLLLDAGANPNTKDNAGWTPLQEAASYGYYEVCELLITKGTNLDMHGFESRTALHDAILNKEADVAALLVQAGANKDVFDNVGKKPIDYCSSPEILKIFDVPQDTSDDKSEIVSDLKTIDLNRTTNISSEPKIVLFGSNLKPKNKKLLMKLGTEKKIRVVNSLSPIVSHVIVDTDSTLQLQLTFDILMTILYGKWILTSDILSILMENENITANALSLFEVNPPQLDNGPSCARENNEKQNPKLFNNCSFYFAIKSHDWIHYEGMKISKDQLMKLIAAGDGVTLTREPKPEDIQGSLSPFHVAHDTNHSLHKCTHYIIYDYAEGQPSRIMYNLPFLKTLPLMWLIESILRFKLLDPIDMGLLIEDTP</sequence>
<keyword evidence="3" id="KW-0862">Zinc</keyword>
<dbReference type="PROSITE" id="PS50088">
    <property type="entry name" value="ANK_REPEAT"/>
    <property type="match status" value="3"/>
</dbReference>
<feature type="domain" description="RING-type" evidence="8">
    <location>
        <begin position="24"/>
        <end position="58"/>
    </location>
</feature>
<dbReference type="EMBL" id="JBJJXI010000059">
    <property type="protein sequence ID" value="KAL3398650.1"/>
    <property type="molecule type" value="Genomic_DNA"/>
</dbReference>
<dbReference type="PROSITE" id="PS50089">
    <property type="entry name" value="ZF_RING_2"/>
    <property type="match status" value="1"/>
</dbReference>
<dbReference type="PANTHER" id="PTHR24171:SF8">
    <property type="entry name" value="BRCA1-ASSOCIATED RING DOMAIN PROTEIN 1"/>
    <property type="match status" value="1"/>
</dbReference>
<keyword evidence="2 6" id="KW-0863">Zinc-finger</keyword>
<evidence type="ECO:0000313" key="10">
    <source>
        <dbReference type="Proteomes" id="UP001627154"/>
    </source>
</evidence>
<name>A0ABD2X0D6_9HYME</name>
<evidence type="ECO:0000256" key="1">
    <source>
        <dbReference type="ARBA" id="ARBA00022737"/>
    </source>
</evidence>
<dbReference type="SUPFAM" id="SSF52113">
    <property type="entry name" value="BRCT domain"/>
    <property type="match status" value="1"/>
</dbReference>
<dbReference type="Proteomes" id="UP001627154">
    <property type="component" value="Unassembled WGS sequence"/>
</dbReference>
<dbReference type="SMART" id="SM00248">
    <property type="entry name" value="ANK"/>
    <property type="match status" value="3"/>
</dbReference>
<dbReference type="Pfam" id="PF00023">
    <property type="entry name" value="Ank"/>
    <property type="match status" value="1"/>
</dbReference>
<dbReference type="AlphaFoldDB" id="A0ABD2X0D6"/>
<dbReference type="InterPro" id="IPR036420">
    <property type="entry name" value="BRCT_dom_sf"/>
</dbReference>
<feature type="repeat" description="ANK" evidence="5">
    <location>
        <begin position="171"/>
        <end position="203"/>
    </location>
</feature>
<dbReference type="PROSITE" id="PS50297">
    <property type="entry name" value="ANK_REP_REGION"/>
    <property type="match status" value="3"/>
</dbReference>
<proteinExistence type="predicted"/>
<dbReference type="InterPro" id="IPR002110">
    <property type="entry name" value="Ankyrin_rpt"/>
</dbReference>
<evidence type="ECO:0000256" key="5">
    <source>
        <dbReference type="PROSITE-ProRule" id="PRU00023"/>
    </source>
</evidence>
<keyword evidence="1" id="KW-0677">Repeat</keyword>
<evidence type="ECO:0000313" key="9">
    <source>
        <dbReference type="EMBL" id="KAL3398650.1"/>
    </source>
</evidence>
<accession>A0ABD2X0D6</accession>
<gene>
    <name evidence="9" type="ORF">TKK_007785</name>
</gene>
<evidence type="ECO:0000256" key="6">
    <source>
        <dbReference type="PROSITE-ProRule" id="PRU00175"/>
    </source>
</evidence>
<reference evidence="9 10" key="1">
    <citation type="journal article" date="2024" name="bioRxiv">
        <title>A reference genome for Trichogramma kaykai: A tiny desert-dwelling parasitoid wasp with competing sex-ratio distorters.</title>
        <authorList>
            <person name="Culotta J."/>
            <person name="Lindsey A.R."/>
        </authorList>
    </citation>
    <scope>NUCLEOTIDE SEQUENCE [LARGE SCALE GENOMIC DNA]</scope>
    <source>
        <strain evidence="9 10">KSX58</strain>
    </source>
</reference>
<dbReference type="Pfam" id="PF12796">
    <property type="entry name" value="Ank_2"/>
    <property type="match status" value="1"/>
</dbReference>
<dbReference type="Gene3D" id="3.40.50.10190">
    <property type="entry name" value="BRCT domain"/>
    <property type="match status" value="2"/>
</dbReference>
<dbReference type="Gene3D" id="3.30.40.10">
    <property type="entry name" value="Zinc/RING finger domain, C3HC4 (zinc finger)"/>
    <property type="match status" value="1"/>
</dbReference>
<dbReference type="SUPFAM" id="SSF48403">
    <property type="entry name" value="Ankyrin repeat"/>
    <property type="match status" value="1"/>
</dbReference>
<keyword evidence="10" id="KW-1185">Reference proteome</keyword>
<evidence type="ECO:0000256" key="4">
    <source>
        <dbReference type="ARBA" id="ARBA00023043"/>
    </source>
</evidence>
<evidence type="ECO:0000256" key="7">
    <source>
        <dbReference type="SAM" id="MobiDB-lite"/>
    </source>
</evidence>
<evidence type="ECO:0000256" key="2">
    <source>
        <dbReference type="ARBA" id="ARBA00022771"/>
    </source>
</evidence>
<feature type="repeat" description="ANK" evidence="5">
    <location>
        <begin position="204"/>
        <end position="236"/>
    </location>
</feature>
<organism evidence="9 10">
    <name type="scientific">Trichogramma kaykai</name>
    <dbReference type="NCBI Taxonomy" id="54128"/>
    <lineage>
        <taxon>Eukaryota</taxon>
        <taxon>Metazoa</taxon>
        <taxon>Ecdysozoa</taxon>
        <taxon>Arthropoda</taxon>
        <taxon>Hexapoda</taxon>
        <taxon>Insecta</taxon>
        <taxon>Pterygota</taxon>
        <taxon>Neoptera</taxon>
        <taxon>Endopterygota</taxon>
        <taxon>Hymenoptera</taxon>
        <taxon>Apocrita</taxon>
        <taxon>Proctotrupomorpha</taxon>
        <taxon>Chalcidoidea</taxon>
        <taxon>Trichogrammatidae</taxon>
        <taxon>Trichogramma</taxon>
    </lineage>
</organism>